<feature type="coiled-coil region" evidence="2">
    <location>
        <begin position="104"/>
        <end position="149"/>
    </location>
</feature>
<proteinExistence type="inferred from homology"/>
<feature type="chain" id="PRO_5045382646" evidence="3">
    <location>
        <begin position="19"/>
        <end position="450"/>
    </location>
</feature>
<dbReference type="InterPro" id="IPR006143">
    <property type="entry name" value="RND_pump_MFP"/>
</dbReference>
<evidence type="ECO:0000256" key="2">
    <source>
        <dbReference type="SAM" id="Coils"/>
    </source>
</evidence>
<feature type="signal peptide" evidence="3">
    <location>
        <begin position="1"/>
        <end position="18"/>
    </location>
</feature>
<dbReference type="EMBL" id="JABFDB010000034">
    <property type="protein sequence ID" value="NYZ24056.1"/>
    <property type="molecule type" value="Genomic_DNA"/>
</dbReference>
<keyword evidence="2" id="KW-0175">Coiled coil</keyword>
<dbReference type="InterPro" id="IPR058627">
    <property type="entry name" value="MdtA-like_C"/>
</dbReference>
<sequence length="450" mass="48434">MLLILPPVAAGVALVAVAAANRPAPAQTAPAERSVVARYVEVEPIPFIPRIVGYGTVEPARTWNAVAQVAGRLDVLNPDFLRGAFIAKDTEIARIAPDDYRIAIAQADANIGSVEANIEELLAQADATRESLEIERQTLALETLELERQRALLGRGTASAATVEQRQTDVLRQKAKVQELENSLKLVPSKLRALQQQKALNESNRRIAELNLDRTVLRAPFDGRVSAVNVQETQFVPAGTVLGTIDGTGASEVDVQIPQTDMRDFSAMLARSLGGGAPVTVDAGQLMRQVQLPATLRLRVGDRSLEWSGHVRRISDMVDPKTRTVGIIVSVDDPYKGVSPGERPPLFKGMFVEVEVRGVPVPGSIVVPRAAVSDGMVNVIGQDDRLMTRKVRVAYTHRDVAMIAEGLQPGERVVVSELTPALPGMRIAAVRDDERAQRLRALAAGAGATP</sequence>
<protein>
    <submittedName>
        <fullName evidence="5">Efflux RND transporter periplasmic adaptor subunit</fullName>
    </submittedName>
</protein>
<dbReference type="Pfam" id="PF25967">
    <property type="entry name" value="RND-MFP_C"/>
    <property type="match status" value="1"/>
</dbReference>
<dbReference type="RefSeq" id="WP_180285833.1">
    <property type="nucleotide sequence ID" value="NZ_JABFDB010000034.1"/>
</dbReference>
<dbReference type="Gene3D" id="1.10.287.470">
    <property type="entry name" value="Helix hairpin bin"/>
    <property type="match status" value="1"/>
</dbReference>
<evidence type="ECO:0000256" key="3">
    <source>
        <dbReference type="SAM" id="SignalP"/>
    </source>
</evidence>
<name>A0ABX2TI95_9PROT</name>
<reference evidence="5 6" key="1">
    <citation type="submission" date="2020-05" db="EMBL/GenBank/DDBJ databases">
        <title>Azospirillum oleiclasticum sp. nov, a nitrogen-fixing and heavy crude oil-emulsifying bacterium isolated from the crude oil of Yumen Oilfield.</title>
        <authorList>
            <person name="Wu D."/>
            <person name="Cai M."/>
            <person name="Zhang X."/>
        </authorList>
    </citation>
    <scope>NUCLEOTIDE SEQUENCE [LARGE SCALE GENOMIC DNA]</scope>
    <source>
        <strain evidence="5 6">ROY-1-1-2</strain>
    </source>
</reference>
<dbReference type="PANTHER" id="PTHR30469">
    <property type="entry name" value="MULTIDRUG RESISTANCE PROTEIN MDTA"/>
    <property type="match status" value="1"/>
</dbReference>
<evidence type="ECO:0000259" key="4">
    <source>
        <dbReference type="Pfam" id="PF25967"/>
    </source>
</evidence>
<dbReference type="Proteomes" id="UP000584642">
    <property type="component" value="Unassembled WGS sequence"/>
</dbReference>
<keyword evidence="3" id="KW-0732">Signal</keyword>
<feature type="domain" description="Multidrug resistance protein MdtA-like C-terminal permuted SH3" evidence="4">
    <location>
        <begin position="365"/>
        <end position="418"/>
    </location>
</feature>
<keyword evidence="6" id="KW-1185">Reference proteome</keyword>
<dbReference type="Gene3D" id="2.40.30.170">
    <property type="match status" value="1"/>
</dbReference>
<dbReference type="Gene3D" id="2.40.50.100">
    <property type="match status" value="1"/>
</dbReference>
<evidence type="ECO:0000256" key="1">
    <source>
        <dbReference type="ARBA" id="ARBA00009477"/>
    </source>
</evidence>
<dbReference type="SUPFAM" id="SSF111369">
    <property type="entry name" value="HlyD-like secretion proteins"/>
    <property type="match status" value="1"/>
</dbReference>
<comment type="caution">
    <text evidence="5">The sequence shown here is derived from an EMBL/GenBank/DDBJ whole genome shotgun (WGS) entry which is preliminary data.</text>
</comment>
<dbReference type="PANTHER" id="PTHR30469:SF12">
    <property type="entry name" value="MULTIDRUG RESISTANCE PROTEIN MDTA"/>
    <property type="match status" value="1"/>
</dbReference>
<organism evidence="5 6">
    <name type="scientific">Azospirillum oleiclasticum</name>
    <dbReference type="NCBI Taxonomy" id="2735135"/>
    <lineage>
        <taxon>Bacteria</taxon>
        <taxon>Pseudomonadati</taxon>
        <taxon>Pseudomonadota</taxon>
        <taxon>Alphaproteobacteria</taxon>
        <taxon>Rhodospirillales</taxon>
        <taxon>Azospirillaceae</taxon>
        <taxon>Azospirillum</taxon>
    </lineage>
</organism>
<evidence type="ECO:0000313" key="5">
    <source>
        <dbReference type="EMBL" id="NYZ24056.1"/>
    </source>
</evidence>
<evidence type="ECO:0000313" key="6">
    <source>
        <dbReference type="Proteomes" id="UP000584642"/>
    </source>
</evidence>
<dbReference type="NCBIfam" id="TIGR01730">
    <property type="entry name" value="RND_mfp"/>
    <property type="match status" value="1"/>
</dbReference>
<accession>A0ABX2TI95</accession>
<comment type="similarity">
    <text evidence="1">Belongs to the membrane fusion protein (MFP) (TC 8.A.1) family.</text>
</comment>
<dbReference type="Gene3D" id="2.40.420.20">
    <property type="match status" value="1"/>
</dbReference>
<gene>
    <name evidence="5" type="ORF">HND93_30500</name>
</gene>